<organism evidence="3 4">
    <name type="scientific">Raineya orbicola</name>
    <dbReference type="NCBI Taxonomy" id="2016530"/>
    <lineage>
        <taxon>Bacteria</taxon>
        <taxon>Pseudomonadati</taxon>
        <taxon>Bacteroidota</taxon>
        <taxon>Cytophagia</taxon>
        <taxon>Cytophagales</taxon>
        <taxon>Raineyaceae</taxon>
        <taxon>Raineya</taxon>
    </lineage>
</organism>
<evidence type="ECO:0000256" key="1">
    <source>
        <dbReference type="ARBA" id="ARBA00022729"/>
    </source>
</evidence>
<proteinExistence type="predicted"/>
<dbReference type="Pfam" id="PF01364">
    <property type="entry name" value="Peptidase_C25"/>
    <property type="match status" value="1"/>
</dbReference>
<keyword evidence="1" id="KW-0732">Signal</keyword>
<dbReference type="GO" id="GO:0006508">
    <property type="term" value="P:proteolysis"/>
    <property type="evidence" value="ECO:0007669"/>
    <property type="project" value="InterPro"/>
</dbReference>
<evidence type="ECO:0000313" key="4">
    <source>
        <dbReference type="Proteomes" id="UP000233387"/>
    </source>
</evidence>
<evidence type="ECO:0000259" key="2">
    <source>
        <dbReference type="Pfam" id="PF01364"/>
    </source>
</evidence>
<dbReference type="RefSeq" id="WP_101358006.1">
    <property type="nucleotide sequence ID" value="NZ_NKXO01000009.1"/>
</dbReference>
<keyword evidence="4" id="KW-1185">Reference proteome</keyword>
<gene>
    <name evidence="3" type="ORF">Rain11_0740</name>
</gene>
<evidence type="ECO:0000313" key="3">
    <source>
        <dbReference type="EMBL" id="PKQ70219.1"/>
    </source>
</evidence>
<dbReference type="OrthoDB" id="9757650at2"/>
<dbReference type="CDD" id="cd02258">
    <property type="entry name" value="Peptidase_C25_N"/>
    <property type="match status" value="1"/>
</dbReference>
<dbReference type="EMBL" id="NKXO01000009">
    <property type="protein sequence ID" value="PKQ70219.1"/>
    <property type="molecule type" value="Genomic_DNA"/>
</dbReference>
<dbReference type="Gene3D" id="2.60.40.4070">
    <property type="match status" value="1"/>
</dbReference>
<accession>A0A2N3IIR5</accession>
<dbReference type="InterPro" id="IPR029030">
    <property type="entry name" value="Caspase-like_dom_sf"/>
</dbReference>
<dbReference type="InterPro" id="IPR029031">
    <property type="entry name" value="Gingipain_N_sf"/>
</dbReference>
<feature type="domain" description="Gingipain" evidence="2">
    <location>
        <begin position="397"/>
        <end position="773"/>
    </location>
</feature>
<dbReference type="SUPFAM" id="SSF52129">
    <property type="entry name" value="Caspase-like"/>
    <property type="match status" value="1"/>
</dbReference>
<sequence length="1679" mass="187563">MKRIVTAFAVFLLYYVAYAQPYGNEWINPAQTYFKIPVTQKGIYRITQPQLVSAGFPASVNPQYIQIFHRGQEQAIFVAGEGDGTFDASDYVEFYGKGNDGTLDQQLYYPNTFNQVNPYYNLHSDTTAYFITWRNGVAGKRMPFVNLPDLGYTPESYLLEERISVLSEQLSPGKNNFATTTFCYLASYDRGEGFTSTPIYSGSRDFLIPVQNANTFGQDPYLEVRYVSRRVAPVSIIFQVGSSVSSLRTIASPNIADYNQGFLSASLNFTDLPTNGNFILRAIHNGGDGWFSVTSIRLVYSQNPNANNQSEKEFLLPTNVGGTSLINVSNVPNGSLLYDITDENNIRRLATTGTGTISAIIDGTTSNKRIFFCNNFRSVIGIRPVNFINFNPAQVDYLIVTHPNLMQAAGGYSNVIQAYADYRASVQGGSFKPLVANILQLYDQFSYGEYTPLAIRNFARYCYFNGTPKYLFLIGYPITLRPFDAQFGSIYFTDYEIRSNPAHWAMNLVPTWGFPGSDLPFTAGFDTYNYAPAIPTGRLVARTPQQVANYLNKVKEHEESFGKGDTWRKNILHLSGGIGAGEQASLLYYLNLYKGIAEADYLAGIVKTVQKNTNSNVEYINIADELNKGTALMTFFGHSGQSITDIEIGQASDDTQGYRNKGKYPLLLGNGCSLGDVYSGKPTQAEDWLFTPDRGCIAWLANTSLGFAANLNSYSSRFYSTAFANASFFGKSLGEITQEIPRTFGPSLNPASNFMDLAHVQQMALQGDPAVRLISGNAPDLFTQNAWLALEGFNNAPLTARADSLRLKVKLANLSKTFNTQFEISVKQTLPNGIILDHTPEIRYNDPRRTDSVYITIRRPTGVSFFGNNRFEVHLDWKNEISEVFENNNTAILEIFIPDFGAKALFPPEYSIVSSQPVKLMAQSANLQLEPRDFIFEIDTTHKFNSPIKRSRIVPAGSIATWETTLLTDILPSDSLVYYWRVNFADAVNNPNILWDESSFIYIKNSPQGWSQSHFFQFSKSTDVGIVKNEVQRKWEFKQVQNRIRVRTFGKDSPDAGTNFINTNCFLNDLPLITPNDSDPCFANTLLLVVFEQESKLPFQVFGGSNTGVPICGRRPSVVYYFTNSAIINGALQGAFLQIPTGSYILVFNKGNITNAAWAAALPTLQAIGGSPAALATLNEGEPYILFAQKGGARLQEIIATSITSPTTETISMDYELGGGFTKGTVTSTRIGPATAWGTLYKKILPSELSNSPDVWYLSIIGENLAGQQVVLNSNVPQPLYAFALNSIDATQYPYLRLQLYTRDSINFTPTQLKRWQVIYDGVPEGFLNTERIGLEKYKITPKQEGEPFSVPFAFENISGKEFSADSLLVQCTYTNPSKGTQVVRTMRIKAPKPQEYTTFEVPVQTLGNDGENILRVYVNPKQVLEQYYDNNILEVKYEVLRDNKNPILDVTFDGVRILDGDIVSANPLIRIRLRDDNPFLQKQDTIGLDIRLKRPCENCTFERIPFSGNDLRWRSEGRNIDIEFTPKNLEDGIYTLRVNGEDARGNRAGIEPYQVNFEVINEASVTNVLPYPNPFSGSTRFVFTLTGSEVPQEMKIQILTVSGKVVREITQDELGPIRVGNNISQYAWNGTDEFGDRLANGVYLYRVTMKLNGQEIKHRTTKADKGFKKGYGKLYILR</sequence>
<dbReference type="Gene3D" id="3.40.50.10390">
    <property type="entry name" value="Gingipain r, domain 1"/>
    <property type="match status" value="1"/>
</dbReference>
<reference evidence="3 4" key="1">
    <citation type="submission" date="2017-06" db="EMBL/GenBank/DDBJ databases">
        <title>Raineya orbicola gen. nov., sp. nov. a slightly thermophilic bacterium of the phylum Bacteroidetes and the description of Raineyaceae fam. nov.</title>
        <authorList>
            <person name="Albuquerque L."/>
            <person name="Polonia A.R.M."/>
            <person name="Barroso C."/>
            <person name="Froufe H.J.C."/>
            <person name="Lage O."/>
            <person name="Lobo-Da-Cunha A."/>
            <person name="Egas C."/>
            <person name="Da Costa M.S."/>
        </authorList>
    </citation>
    <scope>NUCLEOTIDE SEQUENCE [LARGE SCALE GENOMIC DNA]</scope>
    <source>
        <strain evidence="3 4">SPSPC-11</strain>
    </source>
</reference>
<protein>
    <submittedName>
        <fullName evidence="3">Peptidase family C25</fullName>
    </submittedName>
</protein>
<comment type="caution">
    <text evidence="3">The sequence shown here is derived from an EMBL/GenBank/DDBJ whole genome shotgun (WGS) entry which is preliminary data.</text>
</comment>
<dbReference type="Gene3D" id="3.40.50.1460">
    <property type="match status" value="1"/>
</dbReference>
<dbReference type="GO" id="GO:0008234">
    <property type="term" value="F:cysteine-type peptidase activity"/>
    <property type="evidence" value="ECO:0007669"/>
    <property type="project" value="InterPro"/>
</dbReference>
<name>A0A2N3IIR5_9BACT</name>
<dbReference type="Proteomes" id="UP000233387">
    <property type="component" value="Unassembled WGS sequence"/>
</dbReference>
<dbReference type="InterPro" id="IPR001769">
    <property type="entry name" value="Gingipain"/>
</dbReference>